<organism evidence="1">
    <name type="scientific">marine sediment metagenome</name>
    <dbReference type="NCBI Taxonomy" id="412755"/>
    <lineage>
        <taxon>unclassified sequences</taxon>
        <taxon>metagenomes</taxon>
        <taxon>ecological metagenomes</taxon>
    </lineage>
</organism>
<proteinExistence type="predicted"/>
<sequence>RGPYDLDVTYTLEYDDDRWVVTNVVYQTQPPAW</sequence>
<dbReference type="AlphaFoldDB" id="X0W0U9"/>
<feature type="non-terminal residue" evidence="1">
    <location>
        <position position="1"/>
    </location>
</feature>
<protein>
    <submittedName>
        <fullName evidence="1">Uncharacterized protein</fullName>
    </submittedName>
</protein>
<comment type="caution">
    <text evidence="1">The sequence shown here is derived from an EMBL/GenBank/DDBJ whole genome shotgun (WGS) entry which is preliminary data.</text>
</comment>
<accession>X0W0U9</accession>
<dbReference type="EMBL" id="BARS01031989">
    <property type="protein sequence ID" value="GAG24404.1"/>
    <property type="molecule type" value="Genomic_DNA"/>
</dbReference>
<name>X0W0U9_9ZZZZ</name>
<gene>
    <name evidence="1" type="ORF">S01H1_49709</name>
</gene>
<evidence type="ECO:0000313" key="1">
    <source>
        <dbReference type="EMBL" id="GAG24404.1"/>
    </source>
</evidence>
<reference evidence="1" key="1">
    <citation type="journal article" date="2014" name="Front. Microbiol.">
        <title>High frequency of phylogenetically diverse reductive dehalogenase-homologous genes in deep subseafloor sedimentary metagenomes.</title>
        <authorList>
            <person name="Kawai M."/>
            <person name="Futagami T."/>
            <person name="Toyoda A."/>
            <person name="Takaki Y."/>
            <person name="Nishi S."/>
            <person name="Hori S."/>
            <person name="Arai W."/>
            <person name="Tsubouchi T."/>
            <person name="Morono Y."/>
            <person name="Uchiyama I."/>
            <person name="Ito T."/>
            <person name="Fujiyama A."/>
            <person name="Inagaki F."/>
            <person name="Takami H."/>
        </authorList>
    </citation>
    <scope>NUCLEOTIDE SEQUENCE</scope>
    <source>
        <strain evidence="1">Expedition CK06-06</strain>
    </source>
</reference>